<feature type="compositionally biased region" description="Basic and acidic residues" evidence="11">
    <location>
        <begin position="470"/>
        <end position="489"/>
    </location>
</feature>
<feature type="compositionally biased region" description="Polar residues" evidence="11">
    <location>
        <begin position="640"/>
        <end position="649"/>
    </location>
</feature>
<dbReference type="PANTHER" id="PTHR11961">
    <property type="entry name" value="CYTOCHROME C"/>
    <property type="match status" value="1"/>
</dbReference>
<keyword evidence="14" id="KW-1185">Reference proteome</keyword>
<gene>
    <name evidence="13" type="ORF">V6N12_015047</name>
</gene>
<feature type="compositionally biased region" description="Polar residues" evidence="11">
    <location>
        <begin position="660"/>
        <end position="678"/>
    </location>
</feature>
<dbReference type="Proteomes" id="UP001472677">
    <property type="component" value="Unassembled WGS sequence"/>
</dbReference>
<feature type="region of interest" description="Disordered" evidence="11">
    <location>
        <begin position="179"/>
        <end position="201"/>
    </location>
</feature>
<name>A0ABR2DMX0_9ROSI</name>
<feature type="compositionally biased region" description="Basic and acidic residues" evidence="11">
    <location>
        <begin position="403"/>
        <end position="422"/>
    </location>
</feature>
<dbReference type="InterPro" id="IPR036909">
    <property type="entry name" value="Cyt_c-like_dom_sf"/>
</dbReference>
<accession>A0ABR2DMX0</accession>
<evidence type="ECO:0000256" key="8">
    <source>
        <dbReference type="ARBA" id="ARBA00023004"/>
    </source>
</evidence>
<keyword evidence="5" id="KW-0679">Respiratory chain</keyword>
<feature type="compositionally biased region" description="Basic residues" evidence="11">
    <location>
        <begin position="692"/>
        <end position="701"/>
    </location>
</feature>
<feature type="domain" description="Cytochrome c" evidence="12">
    <location>
        <begin position="712"/>
        <end position="813"/>
    </location>
</feature>
<feature type="region of interest" description="Disordered" evidence="11">
    <location>
        <begin position="240"/>
        <end position="523"/>
    </location>
</feature>
<feature type="compositionally biased region" description="Polar residues" evidence="11">
    <location>
        <begin position="240"/>
        <end position="267"/>
    </location>
</feature>
<comment type="caution">
    <text evidence="13">The sequence shown here is derived from an EMBL/GenBank/DDBJ whole genome shotgun (WGS) entry which is preliminary data.</text>
</comment>
<feature type="compositionally biased region" description="Polar residues" evidence="11">
    <location>
        <begin position="179"/>
        <end position="188"/>
    </location>
</feature>
<dbReference type="SUPFAM" id="SSF46626">
    <property type="entry name" value="Cytochrome c"/>
    <property type="match status" value="1"/>
</dbReference>
<dbReference type="Gene3D" id="1.10.760.10">
    <property type="entry name" value="Cytochrome c-like domain"/>
    <property type="match status" value="1"/>
</dbReference>
<feature type="compositionally biased region" description="Basic and acidic residues" evidence="11">
    <location>
        <begin position="288"/>
        <end position="305"/>
    </location>
</feature>
<evidence type="ECO:0000256" key="4">
    <source>
        <dbReference type="ARBA" id="ARBA00022617"/>
    </source>
</evidence>
<feature type="compositionally biased region" description="Basic residues" evidence="11">
    <location>
        <begin position="623"/>
        <end position="635"/>
    </location>
</feature>
<dbReference type="InterPro" id="IPR002327">
    <property type="entry name" value="Cyt_c_1A/1B"/>
</dbReference>
<comment type="similarity">
    <text evidence="2">Belongs to the cytochrome c family.</text>
</comment>
<feature type="region of interest" description="Disordered" evidence="11">
    <location>
        <begin position="582"/>
        <end position="718"/>
    </location>
</feature>
<sequence length="814" mass="88324">MAAAGTEIHTICSSLPLFFEEVSVILSQGSFSLGRYADDSFSWEKKSVFTYDRRQEELEKIKALGVVAQKKAYFDDFFRNAGFAKENVKEKGNGTDAAVPVIADQVQVSGSLGILNNKEPSCQQVKDCSTEDNDATIKEGTEVCSNIVPVENSFEESSVSHPPLPEGNPRCVEQKSIASSKVKQTTNGTEKHGTVLKDKGNIPSTIKTKAKVHSITTQDGIKSKPNPSLCQQASVKVNKSVISGKENTPNGVRSISRQITGSHSSIPRLSGLSKRGSLGTSSSSSSIRKTEAKPFSKGGKLETDLPMKIPGAKVTRLGSSSSSSSIKKTEAKPSLKRTGQEKEVPVQVPSTQVTRLGSSSSSSSIRKTEGKASLKRTKQEKELPVQIPRVKRLVSSSASSSIRKTEAKPSSKRTDQRKELPEKIPSAQVTRMVSSSASSSIRKTEAKLLKKVPSTQVTRLVSSSASSSIRKTEAKPSLKRTKQEKEIPKKIPSSQVTRLVSSSSSSSIRKTEAKPSSKEPIKKQSVLRKFPTLNGQVTRLVSSSSSLSIRKTEATLCSEANNHQILSTQVTRLVSSFSKSSIRNTEAKSCSKRSEQETELPVQIPSAKKQSRYHLMELELNRSKRVTKSKKRNRAKNGCSKGTATNAPRGSSGLLRSGIATVTLTPRSFPSSSNSKYISQKPPFSPSQNQRNKQRKKKKKANMASFDQAPAGDSKSGDKIFKTKCAQCHTVEKGAGHKQGPNLNGLFGRQSGTAPGYSYSAANKNMAVIWGEKTLYDYLLNPKKYIPGTKMVFPGLKKPQERADLIAYLKESTA</sequence>
<evidence type="ECO:0000256" key="7">
    <source>
        <dbReference type="ARBA" id="ARBA00022982"/>
    </source>
</evidence>
<organism evidence="13 14">
    <name type="scientific">Hibiscus sabdariffa</name>
    <name type="common">roselle</name>
    <dbReference type="NCBI Taxonomy" id="183260"/>
    <lineage>
        <taxon>Eukaryota</taxon>
        <taxon>Viridiplantae</taxon>
        <taxon>Streptophyta</taxon>
        <taxon>Embryophyta</taxon>
        <taxon>Tracheophyta</taxon>
        <taxon>Spermatophyta</taxon>
        <taxon>Magnoliopsida</taxon>
        <taxon>eudicotyledons</taxon>
        <taxon>Gunneridae</taxon>
        <taxon>Pentapetalae</taxon>
        <taxon>rosids</taxon>
        <taxon>malvids</taxon>
        <taxon>Malvales</taxon>
        <taxon>Malvaceae</taxon>
        <taxon>Malvoideae</taxon>
        <taxon>Hibiscus</taxon>
    </lineage>
</organism>
<dbReference type="EMBL" id="JBBPBM010000024">
    <property type="protein sequence ID" value="KAK8542451.1"/>
    <property type="molecule type" value="Genomic_DNA"/>
</dbReference>
<proteinExistence type="inferred from homology"/>
<protein>
    <recommendedName>
        <fullName evidence="12">Cytochrome c domain-containing protein</fullName>
    </recommendedName>
</protein>
<feature type="compositionally biased region" description="Polar residues" evidence="11">
    <location>
        <begin position="348"/>
        <end position="357"/>
    </location>
</feature>
<evidence type="ECO:0000256" key="11">
    <source>
        <dbReference type="SAM" id="MobiDB-lite"/>
    </source>
</evidence>
<evidence type="ECO:0000256" key="10">
    <source>
        <dbReference type="PROSITE-ProRule" id="PRU00433"/>
    </source>
</evidence>
<keyword evidence="8 10" id="KW-0408">Iron</keyword>
<dbReference type="PRINTS" id="PR00604">
    <property type="entry name" value="CYTCHRMECIAB"/>
</dbReference>
<feature type="compositionally biased region" description="Basic and acidic residues" evidence="11">
    <location>
        <begin position="327"/>
        <end position="344"/>
    </location>
</feature>
<evidence type="ECO:0000313" key="13">
    <source>
        <dbReference type="EMBL" id="KAK8542451.1"/>
    </source>
</evidence>
<evidence type="ECO:0000256" key="5">
    <source>
        <dbReference type="ARBA" id="ARBA00022660"/>
    </source>
</evidence>
<dbReference type="InterPro" id="IPR009056">
    <property type="entry name" value="Cyt_c-like_dom"/>
</dbReference>
<dbReference type="Pfam" id="PF00034">
    <property type="entry name" value="Cytochrom_C"/>
    <property type="match status" value="1"/>
</dbReference>
<comment type="subcellular location">
    <subcellularLocation>
        <location evidence="1">Mitochondrion intermembrane space</location>
    </subcellularLocation>
</comment>
<evidence type="ECO:0000259" key="12">
    <source>
        <dbReference type="PROSITE" id="PS51007"/>
    </source>
</evidence>
<keyword evidence="7" id="KW-0249">Electron transport</keyword>
<reference evidence="13 14" key="1">
    <citation type="journal article" date="2024" name="G3 (Bethesda)">
        <title>Genome assembly of Hibiscus sabdariffa L. provides insights into metabolisms of medicinal natural products.</title>
        <authorList>
            <person name="Kim T."/>
        </authorList>
    </citation>
    <scope>NUCLEOTIDE SEQUENCE [LARGE SCALE GENOMIC DNA]</scope>
    <source>
        <strain evidence="13">TK-2024</strain>
        <tissue evidence="13">Old leaves</tissue>
    </source>
</reference>
<keyword evidence="9" id="KW-0496">Mitochondrion</keyword>
<keyword evidence="4 10" id="KW-0349">Heme</keyword>
<evidence type="ECO:0000256" key="1">
    <source>
        <dbReference type="ARBA" id="ARBA00004569"/>
    </source>
</evidence>
<evidence type="ECO:0000313" key="14">
    <source>
        <dbReference type="Proteomes" id="UP001472677"/>
    </source>
</evidence>
<evidence type="ECO:0000256" key="3">
    <source>
        <dbReference type="ARBA" id="ARBA00022448"/>
    </source>
</evidence>
<evidence type="ECO:0000256" key="2">
    <source>
        <dbReference type="ARBA" id="ARBA00006488"/>
    </source>
</evidence>
<evidence type="ECO:0000256" key="9">
    <source>
        <dbReference type="ARBA" id="ARBA00023128"/>
    </source>
</evidence>
<dbReference type="PROSITE" id="PS51007">
    <property type="entry name" value="CYTC"/>
    <property type="match status" value="1"/>
</dbReference>
<keyword evidence="6 10" id="KW-0479">Metal-binding</keyword>
<feature type="compositionally biased region" description="Basic and acidic residues" evidence="11">
    <location>
        <begin position="366"/>
        <end position="383"/>
    </location>
</feature>
<evidence type="ECO:0000256" key="6">
    <source>
        <dbReference type="ARBA" id="ARBA00022723"/>
    </source>
</evidence>
<feature type="compositionally biased region" description="Basic and acidic residues" evidence="11">
    <location>
        <begin position="509"/>
        <end position="522"/>
    </location>
</feature>
<feature type="compositionally biased region" description="Low complexity" evidence="11">
    <location>
        <begin position="268"/>
        <end position="287"/>
    </location>
</feature>
<feature type="compositionally biased region" description="Basic and acidic residues" evidence="11">
    <location>
        <begin position="189"/>
        <end position="200"/>
    </location>
</feature>
<keyword evidence="3" id="KW-0813">Transport</keyword>